<evidence type="ECO:0000313" key="2">
    <source>
        <dbReference type="EMBL" id="KXT15146.1"/>
    </source>
</evidence>
<sequence>MAVSSSPVLRYICLAFATIFIGFGINAIVNPTSASSFFELSYPILPDQRKLANTLLFVYGARDVFMGAAIYISALYGNTTALGWMVLAAGLTAGADGWACKYIVGAGEMNHWGYAPILLVLGAVMAAGV</sequence>
<feature type="transmembrane region" description="Helical" evidence="1">
    <location>
        <begin position="12"/>
        <end position="31"/>
    </location>
</feature>
<feature type="transmembrane region" description="Helical" evidence="1">
    <location>
        <begin position="111"/>
        <end position="128"/>
    </location>
</feature>
<evidence type="ECO:0000313" key="3">
    <source>
        <dbReference type="Proteomes" id="UP000073492"/>
    </source>
</evidence>
<dbReference type="Pfam" id="PF14087">
    <property type="entry name" value="DUF4267"/>
    <property type="match status" value="1"/>
</dbReference>
<keyword evidence="1" id="KW-0472">Membrane</keyword>
<organism evidence="2 3">
    <name type="scientific">Pseudocercospora musae</name>
    <dbReference type="NCBI Taxonomy" id="113226"/>
    <lineage>
        <taxon>Eukaryota</taxon>
        <taxon>Fungi</taxon>
        <taxon>Dikarya</taxon>
        <taxon>Ascomycota</taxon>
        <taxon>Pezizomycotina</taxon>
        <taxon>Dothideomycetes</taxon>
        <taxon>Dothideomycetidae</taxon>
        <taxon>Mycosphaerellales</taxon>
        <taxon>Mycosphaerellaceae</taxon>
        <taxon>Pseudocercospora</taxon>
    </lineage>
</organism>
<evidence type="ECO:0008006" key="4">
    <source>
        <dbReference type="Google" id="ProtNLM"/>
    </source>
</evidence>
<accession>A0A139IKT2</accession>
<comment type="caution">
    <text evidence="2">The sequence shown here is derived from an EMBL/GenBank/DDBJ whole genome shotgun (WGS) entry which is preliminary data.</text>
</comment>
<dbReference type="Proteomes" id="UP000073492">
    <property type="component" value="Unassembled WGS sequence"/>
</dbReference>
<dbReference type="InterPro" id="IPR025363">
    <property type="entry name" value="DUF4267"/>
</dbReference>
<reference evidence="2 3" key="1">
    <citation type="submission" date="2015-07" db="EMBL/GenBank/DDBJ databases">
        <title>Comparative genomics of the Sigatoka disease complex on banana suggests a link between parallel evolutionary changes in Pseudocercospora fijiensis and Pseudocercospora eumusae and increased virulence on the banana host.</title>
        <authorList>
            <person name="Chang T.-C."/>
            <person name="Salvucci A."/>
            <person name="Crous P.W."/>
            <person name="Stergiopoulos I."/>
        </authorList>
    </citation>
    <scope>NUCLEOTIDE SEQUENCE [LARGE SCALE GENOMIC DNA]</scope>
    <source>
        <strain evidence="2 3">CBS 116634</strain>
    </source>
</reference>
<keyword evidence="1" id="KW-0812">Transmembrane</keyword>
<evidence type="ECO:0000256" key="1">
    <source>
        <dbReference type="SAM" id="Phobius"/>
    </source>
</evidence>
<dbReference type="AlphaFoldDB" id="A0A139IKT2"/>
<name>A0A139IKT2_9PEZI</name>
<protein>
    <recommendedName>
        <fullName evidence="4">Integral membrane protein</fullName>
    </recommendedName>
</protein>
<gene>
    <name evidence="2" type="ORF">AC579_7913</name>
</gene>
<dbReference type="EMBL" id="LFZO01000065">
    <property type="protein sequence ID" value="KXT15146.1"/>
    <property type="molecule type" value="Genomic_DNA"/>
</dbReference>
<keyword evidence="1" id="KW-1133">Transmembrane helix</keyword>
<proteinExistence type="predicted"/>
<dbReference type="OrthoDB" id="5216128at2759"/>
<keyword evidence="3" id="KW-1185">Reference proteome</keyword>